<dbReference type="EMBL" id="CP017717">
    <property type="protein sequence ID" value="AQZ61326.1"/>
    <property type="molecule type" value="Genomic_DNA"/>
</dbReference>
<feature type="transmembrane region" description="Helical" evidence="8">
    <location>
        <begin position="434"/>
        <end position="452"/>
    </location>
</feature>
<feature type="transmembrane region" description="Helical" evidence="8">
    <location>
        <begin position="407"/>
        <end position="428"/>
    </location>
</feature>
<dbReference type="CDD" id="cd17321">
    <property type="entry name" value="MFS_MMR_MDR_like"/>
    <property type="match status" value="1"/>
</dbReference>
<keyword evidence="5 8" id="KW-0812">Transmembrane</keyword>
<dbReference type="PRINTS" id="PR01036">
    <property type="entry name" value="TCRTETB"/>
</dbReference>
<keyword evidence="6 8" id="KW-1133">Transmembrane helix</keyword>
<dbReference type="Gene3D" id="1.20.1250.20">
    <property type="entry name" value="MFS general substrate transporter like domains"/>
    <property type="match status" value="1"/>
</dbReference>
<dbReference type="Proteomes" id="UP000190797">
    <property type="component" value="Chromosome"/>
</dbReference>
<dbReference type="OrthoDB" id="9781469at2"/>
<keyword evidence="7 8" id="KW-0472">Membrane</keyword>
<reference evidence="11" key="1">
    <citation type="journal article" date="2017" name="Med. Chem. Commun.">
        <title>Nonomuraea sp. ATCC 55076 harbours the largest actinomycete chromosome to date and the kistamicin biosynthetic gene cluster.</title>
        <authorList>
            <person name="Nazari B."/>
            <person name="Forneris C.C."/>
            <person name="Gibson M.I."/>
            <person name="Moon K."/>
            <person name="Schramma K.R."/>
            <person name="Seyedsayamdost M.R."/>
        </authorList>
    </citation>
    <scope>NUCLEOTIDE SEQUENCE [LARGE SCALE GENOMIC DNA]</scope>
    <source>
        <strain evidence="11">ATCC 55076</strain>
    </source>
</reference>
<dbReference type="STRING" id="1909395.BKM31_07365"/>
<dbReference type="SUPFAM" id="SSF103473">
    <property type="entry name" value="MFS general substrate transporter"/>
    <property type="match status" value="1"/>
</dbReference>
<evidence type="ECO:0000256" key="3">
    <source>
        <dbReference type="ARBA" id="ARBA00022448"/>
    </source>
</evidence>
<dbReference type="AlphaFoldDB" id="A0A1U9ZTP8"/>
<feature type="transmembrane region" description="Helical" evidence="8">
    <location>
        <begin position="81"/>
        <end position="104"/>
    </location>
</feature>
<feature type="transmembrane region" description="Helical" evidence="8">
    <location>
        <begin position="335"/>
        <end position="354"/>
    </location>
</feature>
<name>A0A1U9ZTP8_9ACTN</name>
<evidence type="ECO:0000256" key="7">
    <source>
        <dbReference type="ARBA" id="ARBA00023136"/>
    </source>
</evidence>
<dbReference type="NCBIfam" id="TIGR00711">
    <property type="entry name" value="efflux_EmrB"/>
    <property type="match status" value="1"/>
</dbReference>
<proteinExistence type="inferred from homology"/>
<sequence>MAVPERHRSSAGRWPLVALCLGYFLVILDVTVVAVAVPVIGASLRADLTVLQWVVDGYTLAFAGLLLMGGGLGDRVGGRRVFLAGLAVFTVASAACGLAPSAGVLVGARLVQGAGAAMMVPASLALLRAAYPDSGARARAFGVWGMVAGLAAAAGPVLGGVLVAAAGWRSVFFVNLPFGLLGFHLTRRYVPAPAPSGPRAGLDVPAQVTGALCLGGLTWALIEAGGHGWASPLTLGGFVLFGLALPAFLLLERRARAPMVPLELFGERRFSASAVVGVLLNLGFYGLLFAVPLYFQQVRGLGALPTGLAMLPMALMPMIASPLGGRLAGRRGPHVPMAYGLVLGAAGLLGWLVADRDTAYWALVAPMVLTGFGTGFTMPAATAAVMEAAPAELGGAASAVFNAARQTGSAIGVALVGTLVAHGGGLVAGLRAQAVAGAAAFLLAAALTVLAIRPPRGGFASGRSGRPVREAGDDGPCGRVVRVRDNTECDCGPGDLPRRRA</sequence>
<feature type="transmembrane region" description="Helical" evidence="8">
    <location>
        <begin position="301"/>
        <end position="323"/>
    </location>
</feature>
<evidence type="ECO:0000256" key="8">
    <source>
        <dbReference type="SAM" id="Phobius"/>
    </source>
</evidence>
<feature type="transmembrane region" description="Helical" evidence="8">
    <location>
        <begin position="202"/>
        <end position="222"/>
    </location>
</feature>
<evidence type="ECO:0000256" key="2">
    <source>
        <dbReference type="ARBA" id="ARBA00008537"/>
    </source>
</evidence>
<dbReference type="KEGG" id="noa:BKM31_07365"/>
<feature type="transmembrane region" description="Helical" evidence="8">
    <location>
        <begin position="272"/>
        <end position="295"/>
    </location>
</feature>
<evidence type="ECO:0000256" key="5">
    <source>
        <dbReference type="ARBA" id="ARBA00022692"/>
    </source>
</evidence>
<dbReference type="InterPro" id="IPR011701">
    <property type="entry name" value="MFS"/>
</dbReference>
<protein>
    <submittedName>
        <fullName evidence="10">MFS transporter</fullName>
    </submittedName>
</protein>
<feature type="transmembrane region" description="Helical" evidence="8">
    <location>
        <begin position="110"/>
        <end position="131"/>
    </location>
</feature>
<accession>A0A1U9ZTP8</accession>
<dbReference type="RefSeq" id="WP_080037444.1">
    <property type="nucleotide sequence ID" value="NZ_CP017717.1"/>
</dbReference>
<evidence type="ECO:0000313" key="10">
    <source>
        <dbReference type="EMBL" id="AQZ61326.1"/>
    </source>
</evidence>
<dbReference type="PANTHER" id="PTHR42718:SF9">
    <property type="entry name" value="MAJOR FACILITATOR SUPERFAMILY MULTIDRUG TRANSPORTER MFSC"/>
    <property type="match status" value="1"/>
</dbReference>
<dbReference type="InterPro" id="IPR020846">
    <property type="entry name" value="MFS_dom"/>
</dbReference>
<gene>
    <name evidence="10" type="ORF">BKM31_07365</name>
</gene>
<dbReference type="GO" id="GO:0005886">
    <property type="term" value="C:plasma membrane"/>
    <property type="evidence" value="ECO:0007669"/>
    <property type="project" value="UniProtKB-SubCell"/>
</dbReference>
<evidence type="ECO:0000256" key="1">
    <source>
        <dbReference type="ARBA" id="ARBA00004651"/>
    </source>
</evidence>
<dbReference type="InterPro" id="IPR036259">
    <property type="entry name" value="MFS_trans_sf"/>
</dbReference>
<evidence type="ECO:0000313" key="11">
    <source>
        <dbReference type="Proteomes" id="UP000190797"/>
    </source>
</evidence>
<evidence type="ECO:0000256" key="6">
    <source>
        <dbReference type="ARBA" id="ARBA00022989"/>
    </source>
</evidence>
<dbReference type="GO" id="GO:0022857">
    <property type="term" value="F:transmembrane transporter activity"/>
    <property type="evidence" value="ECO:0007669"/>
    <property type="project" value="InterPro"/>
</dbReference>
<feature type="transmembrane region" description="Helical" evidence="8">
    <location>
        <begin position="172"/>
        <end position="190"/>
    </location>
</feature>
<dbReference type="Pfam" id="PF07690">
    <property type="entry name" value="MFS_1"/>
    <property type="match status" value="1"/>
</dbReference>
<evidence type="ECO:0000256" key="4">
    <source>
        <dbReference type="ARBA" id="ARBA00022475"/>
    </source>
</evidence>
<keyword evidence="4" id="KW-1003">Cell membrane</keyword>
<comment type="subcellular location">
    <subcellularLocation>
        <location evidence="1">Cell membrane</location>
        <topology evidence="1">Multi-pass membrane protein</topology>
    </subcellularLocation>
</comment>
<feature type="transmembrane region" description="Helical" evidence="8">
    <location>
        <begin position="143"/>
        <end position="166"/>
    </location>
</feature>
<feature type="transmembrane region" description="Helical" evidence="8">
    <location>
        <begin position="50"/>
        <end position="69"/>
    </location>
</feature>
<dbReference type="Gene3D" id="1.20.1720.10">
    <property type="entry name" value="Multidrug resistance protein D"/>
    <property type="match status" value="1"/>
</dbReference>
<keyword evidence="11" id="KW-1185">Reference proteome</keyword>
<evidence type="ECO:0000259" key="9">
    <source>
        <dbReference type="PROSITE" id="PS50850"/>
    </source>
</evidence>
<organism evidence="10 11">
    <name type="scientific">[Actinomadura] parvosata subsp. kistnae</name>
    <dbReference type="NCBI Taxonomy" id="1909395"/>
    <lineage>
        <taxon>Bacteria</taxon>
        <taxon>Bacillati</taxon>
        <taxon>Actinomycetota</taxon>
        <taxon>Actinomycetes</taxon>
        <taxon>Streptosporangiales</taxon>
        <taxon>Streptosporangiaceae</taxon>
        <taxon>Nonomuraea</taxon>
    </lineage>
</organism>
<dbReference type="InterPro" id="IPR004638">
    <property type="entry name" value="EmrB-like"/>
</dbReference>
<feature type="transmembrane region" description="Helical" evidence="8">
    <location>
        <begin position="16"/>
        <end position="44"/>
    </location>
</feature>
<dbReference type="PANTHER" id="PTHR42718">
    <property type="entry name" value="MAJOR FACILITATOR SUPERFAMILY MULTIDRUG TRANSPORTER MFSC"/>
    <property type="match status" value="1"/>
</dbReference>
<feature type="domain" description="Major facilitator superfamily (MFS) profile" evidence="9">
    <location>
        <begin position="15"/>
        <end position="457"/>
    </location>
</feature>
<dbReference type="PROSITE" id="PS50850">
    <property type="entry name" value="MFS"/>
    <property type="match status" value="1"/>
</dbReference>
<feature type="transmembrane region" description="Helical" evidence="8">
    <location>
        <begin position="228"/>
        <end position="251"/>
    </location>
</feature>
<keyword evidence="3" id="KW-0813">Transport</keyword>
<feature type="transmembrane region" description="Helical" evidence="8">
    <location>
        <begin position="360"/>
        <end position="386"/>
    </location>
</feature>
<comment type="similarity">
    <text evidence="2">Belongs to the major facilitator superfamily. EmrB family.</text>
</comment>